<dbReference type="InterPro" id="IPR044925">
    <property type="entry name" value="His-Me_finger_sf"/>
</dbReference>
<protein>
    <recommendedName>
        <fullName evidence="2">AP2/ERF domain-containing protein</fullName>
    </recommendedName>
</protein>
<reference evidence="1" key="1">
    <citation type="journal article" date="2015" name="Nature">
        <title>Complex archaea that bridge the gap between prokaryotes and eukaryotes.</title>
        <authorList>
            <person name="Spang A."/>
            <person name="Saw J.H."/>
            <person name="Jorgensen S.L."/>
            <person name="Zaremba-Niedzwiedzka K."/>
            <person name="Martijn J."/>
            <person name="Lind A.E."/>
            <person name="van Eijk R."/>
            <person name="Schleper C."/>
            <person name="Guy L."/>
            <person name="Ettema T.J."/>
        </authorList>
    </citation>
    <scope>NUCLEOTIDE SEQUENCE</scope>
</reference>
<organism evidence="1">
    <name type="scientific">marine sediment metagenome</name>
    <dbReference type="NCBI Taxonomy" id="412755"/>
    <lineage>
        <taxon>unclassified sequences</taxon>
        <taxon>metagenomes</taxon>
        <taxon>ecological metagenomes</taxon>
    </lineage>
</organism>
<proteinExistence type="predicted"/>
<name>A0A0F9SSK6_9ZZZZ</name>
<dbReference type="GO" id="GO:0003677">
    <property type="term" value="F:DNA binding"/>
    <property type="evidence" value="ECO:0007669"/>
    <property type="project" value="InterPro"/>
</dbReference>
<gene>
    <name evidence="1" type="ORF">LCGC14_0437200</name>
</gene>
<accession>A0A0F9SSK6</accession>
<dbReference type="Gene3D" id="3.30.730.10">
    <property type="entry name" value="AP2/ERF domain"/>
    <property type="match status" value="1"/>
</dbReference>
<dbReference type="SUPFAM" id="SSF54171">
    <property type="entry name" value="DNA-binding domain"/>
    <property type="match status" value="1"/>
</dbReference>
<evidence type="ECO:0008006" key="2">
    <source>
        <dbReference type="Google" id="ProtNLM"/>
    </source>
</evidence>
<sequence length="153" mass="18250">MRKIKLTQGKYALVDDADFEWLNQWKWHAHKERNIWYACRSIWKPRGLLKMHRLILGLDFGDKRQGDHINRNGLNNQRNNLRICTPQQNHFNNGGKGYGFYNGGWIAHIRFNNKSIHLGRFKTRQEAKQARRKAEIKYFGEFAHGYKVQRARA</sequence>
<evidence type="ECO:0000313" key="1">
    <source>
        <dbReference type="EMBL" id="KKN69774.1"/>
    </source>
</evidence>
<dbReference type="AlphaFoldDB" id="A0A0F9SSK6"/>
<dbReference type="EMBL" id="LAZR01000418">
    <property type="protein sequence ID" value="KKN69774.1"/>
    <property type="molecule type" value="Genomic_DNA"/>
</dbReference>
<dbReference type="InterPro" id="IPR016177">
    <property type="entry name" value="DNA-bd_dom_sf"/>
</dbReference>
<comment type="caution">
    <text evidence="1">The sequence shown here is derived from an EMBL/GenBank/DDBJ whole genome shotgun (WGS) entry which is preliminary data.</text>
</comment>
<dbReference type="SUPFAM" id="SSF54060">
    <property type="entry name" value="His-Me finger endonucleases"/>
    <property type="match status" value="1"/>
</dbReference>
<dbReference type="InterPro" id="IPR036955">
    <property type="entry name" value="AP2/ERF_dom_sf"/>
</dbReference>
<dbReference type="Gene3D" id="3.90.75.20">
    <property type="match status" value="1"/>
</dbReference>
<dbReference type="GO" id="GO:0003700">
    <property type="term" value="F:DNA-binding transcription factor activity"/>
    <property type="evidence" value="ECO:0007669"/>
    <property type="project" value="InterPro"/>
</dbReference>